<sequence>MGGWNEQMGFRHAEFNAPRHKLHNDAIPTWQPSPPQRLNPPLLRAYFARSLAYWISRGRPLLRPPLVLHLPAPHLPPATHPRPTPTPNTSSNLPKISALGNITPNPWLQIIQSALVHPDDHLAKFQRTLAYYGTMYGGVKAGEFRGTELEGGEYVMGRCLCGRRGGRCCGWGG</sequence>
<feature type="region of interest" description="Disordered" evidence="2">
    <location>
        <begin position="73"/>
        <end position="93"/>
    </location>
</feature>
<evidence type="ECO:0000256" key="2">
    <source>
        <dbReference type="SAM" id="MobiDB-lite"/>
    </source>
</evidence>
<feature type="compositionally biased region" description="Pro residues" evidence="2">
    <location>
        <begin position="73"/>
        <end position="86"/>
    </location>
</feature>
<accession>A0AAV9Z9T6</accession>
<reference evidence="3 4" key="1">
    <citation type="journal article" date="2024" name="J Genomics">
        <title>Draft genome sequencing and assembly of Favolaschia claudopus CIRM-BRFM 2984 isolated from oak limbs.</title>
        <authorList>
            <person name="Navarro D."/>
            <person name="Drula E."/>
            <person name="Chaduli D."/>
            <person name="Cazenave R."/>
            <person name="Ahrendt S."/>
            <person name="Wang J."/>
            <person name="Lipzen A."/>
            <person name="Daum C."/>
            <person name="Barry K."/>
            <person name="Grigoriev I.V."/>
            <person name="Favel A."/>
            <person name="Rosso M.N."/>
            <person name="Martin F."/>
        </authorList>
    </citation>
    <scope>NUCLEOTIDE SEQUENCE [LARGE SCALE GENOMIC DNA]</scope>
    <source>
        <strain evidence="3 4">CIRM-BRFM 2984</strain>
    </source>
</reference>
<gene>
    <name evidence="3" type="ORF">R3P38DRAFT_3296200</name>
</gene>
<dbReference type="InterPro" id="IPR025337">
    <property type="entry name" value="Questin_oxidase-like"/>
</dbReference>
<evidence type="ECO:0000256" key="1">
    <source>
        <dbReference type="ARBA" id="ARBA00023002"/>
    </source>
</evidence>
<comment type="caution">
    <text evidence="3">The sequence shown here is derived from an EMBL/GenBank/DDBJ whole genome shotgun (WGS) entry which is preliminary data.</text>
</comment>
<dbReference type="Proteomes" id="UP001362999">
    <property type="component" value="Unassembled WGS sequence"/>
</dbReference>
<evidence type="ECO:0000313" key="4">
    <source>
        <dbReference type="Proteomes" id="UP001362999"/>
    </source>
</evidence>
<keyword evidence="4" id="KW-1185">Reference proteome</keyword>
<name>A0AAV9Z9T6_9AGAR</name>
<proteinExistence type="predicted"/>
<dbReference type="Pfam" id="PF14027">
    <property type="entry name" value="Questin_oxidase"/>
    <property type="match status" value="1"/>
</dbReference>
<organism evidence="3 4">
    <name type="scientific">Favolaschia claudopus</name>
    <dbReference type="NCBI Taxonomy" id="2862362"/>
    <lineage>
        <taxon>Eukaryota</taxon>
        <taxon>Fungi</taxon>
        <taxon>Dikarya</taxon>
        <taxon>Basidiomycota</taxon>
        <taxon>Agaricomycotina</taxon>
        <taxon>Agaricomycetes</taxon>
        <taxon>Agaricomycetidae</taxon>
        <taxon>Agaricales</taxon>
        <taxon>Marasmiineae</taxon>
        <taxon>Mycenaceae</taxon>
        <taxon>Favolaschia</taxon>
    </lineage>
</organism>
<protein>
    <submittedName>
        <fullName evidence="3">Uncharacterized protein</fullName>
    </submittedName>
</protein>
<dbReference type="AlphaFoldDB" id="A0AAV9Z9T6"/>
<evidence type="ECO:0000313" key="3">
    <source>
        <dbReference type="EMBL" id="KAK6974926.1"/>
    </source>
</evidence>
<dbReference type="EMBL" id="JAWWNJ010000178">
    <property type="protein sequence ID" value="KAK6974926.1"/>
    <property type="molecule type" value="Genomic_DNA"/>
</dbReference>
<dbReference type="GO" id="GO:0016491">
    <property type="term" value="F:oxidoreductase activity"/>
    <property type="evidence" value="ECO:0007669"/>
    <property type="project" value="UniProtKB-KW"/>
</dbReference>
<keyword evidence="1" id="KW-0560">Oxidoreductase</keyword>